<keyword evidence="6 7" id="KW-0067">ATP-binding</keyword>
<proteinExistence type="inferred from homology"/>
<reference evidence="12" key="1">
    <citation type="journal article" date="2019" name="Int. J. Syst. Evol. Microbiol.">
        <title>The Global Catalogue of Microorganisms (GCM) 10K type strain sequencing project: providing services to taxonomists for standard genome sequencing and annotation.</title>
        <authorList>
            <consortium name="The Broad Institute Genomics Platform"/>
            <consortium name="The Broad Institute Genome Sequencing Center for Infectious Disease"/>
            <person name="Wu L."/>
            <person name="Ma J."/>
        </authorList>
    </citation>
    <scope>NUCLEOTIDE SEQUENCE [LARGE SCALE GENOMIC DNA]</scope>
    <source>
        <strain evidence="12">ZS-22-S1</strain>
    </source>
</reference>
<dbReference type="PROSITE" id="PS50011">
    <property type="entry name" value="PROTEIN_KINASE_DOM"/>
    <property type="match status" value="1"/>
</dbReference>
<keyword evidence="3 11" id="KW-0808">Transferase</keyword>
<evidence type="ECO:0000313" key="12">
    <source>
        <dbReference type="Proteomes" id="UP001595859"/>
    </source>
</evidence>
<dbReference type="PROSITE" id="PS00108">
    <property type="entry name" value="PROTEIN_KINASE_ST"/>
    <property type="match status" value="1"/>
</dbReference>
<dbReference type="PANTHER" id="PTHR43671:SF13">
    <property type="entry name" value="SERINE_THREONINE-PROTEIN KINASE NEK2"/>
    <property type="match status" value="1"/>
</dbReference>
<dbReference type="EC" id="2.7.11.1" evidence="2"/>
<dbReference type="PANTHER" id="PTHR43671">
    <property type="entry name" value="SERINE/THREONINE-PROTEIN KINASE NEK"/>
    <property type="match status" value="1"/>
</dbReference>
<organism evidence="11 12">
    <name type="scientific">Actinophytocola glycyrrhizae</name>
    <dbReference type="NCBI Taxonomy" id="2044873"/>
    <lineage>
        <taxon>Bacteria</taxon>
        <taxon>Bacillati</taxon>
        <taxon>Actinomycetota</taxon>
        <taxon>Actinomycetes</taxon>
        <taxon>Pseudonocardiales</taxon>
        <taxon>Pseudonocardiaceae</taxon>
    </lineage>
</organism>
<evidence type="ECO:0000256" key="9">
    <source>
        <dbReference type="SAM" id="Phobius"/>
    </source>
</evidence>
<dbReference type="Pfam" id="PF00069">
    <property type="entry name" value="Pkinase"/>
    <property type="match status" value="1"/>
</dbReference>
<accession>A0ABV9S3E1</accession>
<evidence type="ECO:0000256" key="2">
    <source>
        <dbReference type="ARBA" id="ARBA00012513"/>
    </source>
</evidence>
<feature type="domain" description="Protein kinase" evidence="10">
    <location>
        <begin position="10"/>
        <end position="261"/>
    </location>
</feature>
<dbReference type="Proteomes" id="UP001595859">
    <property type="component" value="Unassembled WGS sequence"/>
</dbReference>
<evidence type="ECO:0000313" key="11">
    <source>
        <dbReference type="EMBL" id="MFC4855025.1"/>
    </source>
</evidence>
<evidence type="ECO:0000256" key="3">
    <source>
        <dbReference type="ARBA" id="ARBA00022679"/>
    </source>
</evidence>
<dbReference type="InterPro" id="IPR017441">
    <property type="entry name" value="Protein_kinase_ATP_BS"/>
</dbReference>
<keyword evidence="5 11" id="KW-0418">Kinase</keyword>
<keyword evidence="12" id="KW-1185">Reference proteome</keyword>
<feature type="region of interest" description="Disordered" evidence="8">
    <location>
        <begin position="338"/>
        <end position="400"/>
    </location>
</feature>
<dbReference type="InterPro" id="IPR000719">
    <property type="entry name" value="Prot_kinase_dom"/>
</dbReference>
<dbReference type="SMART" id="SM00220">
    <property type="entry name" value="S_TKc"/>
    <property type="match status" value="1"/>
</dbReference>
<feature type="transmembrane region" description="Helical" evidence="9">
    <location>
        <begin position="314"/>
        <end position="335"/>
    </location>
</feature>
<dbReference type="GO" id="GO:0004674">
    <property type="term" value="F:protein serine/threonine kinase activity"/>
    <property type="evidence" value="ECO:0007669"/>
    <property type="project" value="UniProtKB-EC"/>
</dbReference>
<keyword evidence="9" id="KW-1133">Transmembrane helix</keyword>
<evidence type="ECO:0000256" key="7">
    <source>
        <dbReference type="PROSITE-ProRule" id="PRU10141"/>
    </source>
</evidence>
<evidence type="ECO:0000256" key="4">
    <source>
        <dbReference type="ARBA" id="ARBA00022741"/>
    </source>
</evidence>
<evidence type="ECO:0000259" key="10">
    <source>
        <dbReference type="PROSITE" id="PS50011"/>
    </source>
</evidence>
<comment type="similarity">
    <text evidence="1">Belongs to the protein kinase superfamily. NEK Ser/Thr protein kinase family. NIMA subfamily.</text>
</comment>
<name>A0ABV9S3E1_9PSEU</name>
<evidence type="ECO:0000256" key="6">
    <source>
        <dbReference type="ARBA" id="ARBA00022840"/>
    </source>
</evidence>
<keyword evidence="9" id="KW-0472">Membrane</keyword>
<feature type="compositionally biased region" description="Low complexity" evidence="8">
    <location>
        <begin position="372"/>
        <end position="389"/>
    </location>
</feature>
<dbReference type="EMBL" id="JBHSIS010000007">
    <property type="protein sequence ID" value="MFC4855025.1"/>
    <property type="molecule type" value="Genomic_DNA"/>
</dbReference>
<dbReference type="InterPro" id="IPR011009">
    <property type="entry name" value="Kinase-like_dom_sf"/>
</dbReference>
<keyword evidence="9" id="KW-0812">Transmembrane</keyword>
<feature type="compositionally biased region" description="Low complexity" evidence="8">
    <location>
        <begin position="349"/>
        <end position="363"/>
    </location>
</feature>
<dbReference type="PROSITE" id="PS00107">
    <property type="entry name" value="PROTEIN_KINASE_ATP"/>
    <property type="match status" value="1"/>
</dbReference>
<protein>
    <recommendedName>
        <fullName evidence="2">non-specific serine/threonine protein kinase</fullName>
        <ecNumber evidence="2">2.7.11.1</ecNumber>
    </recommendedName>
</protein>
<evidence type="ECO:0000256" key="5">
    <source>
        <dbReference type="ARBA" id="ARBA00022777"/>
    </source>
</evidence>
<gene>
    <name evidence="11" type="ORF">ACFPCV_16085</name>
</gene>
<dbReference type="InterPro" id="IPR050660">
    <property type="entry name" value="NEK_Ser/Thr_kinase"/>
</dbReference>
<sequence>MSEQIIAGRYRLAERLGSGGMGVVWQAYDERLHRKVAVKQVLVPAELTSSQSEEMIRRTMREGRIAARLQHPQLITVFDVVQDGGQPYLIMEYLPSTSLSGLGTLPPEEVARIGAEAAAGLAGAHEAGVVHRDVKPANVLVGEDGTVKITDFGIARVAEDIAGTLTSTFAGTPAYLAPEVAKGNPATYASDVYSLGATLYTAVEGEPPSGKDSNPMAQLYRIASGAITPPTKAGPLTDVLMWLLNPDPEQRPTMVQARDALAGVTYETPIPTAVAPAAAAAPAAAESAAAESTAAMAPSAPPPPDDRTGRRGRAVLFAAVLVVVAVAAALVTSLLNREGTPSTAAPSGETTRTTAPTTTSEEPPASEETTEPTETTETTTTTTTTTTTPPQQPPQQPADPGAAIAAYYAMMPGSRAEGWNRLSPGYQAQGRASYDRWWGRVSSVSASEIATTGPTTVEATVLYAFTDGTRTRERHRYTMLNQNGTWLIDSQAVLSSNPA</sequence>
<dbReference type="CDD" id="cd14014">
    <property type="entry name" value="STKc_PknB_like"/>
    <property type="match status" value="1"/>
</dbReference>
<dbReference type="Gene3D" id="1.10.510.10">
    <property type="entry name" value="Transferase(Phosphotransferase) domain 1"/>
    <property type="match status" value="1"/>
</dbReference>
<dbReference type="Gene3D" id="3.30.200.20">
    <property type="entry name" value="Phosphorylase Kinase, domain 1"/>
    <property type="match status" value="1"/>
</dbReference>
<dbReference type="InterPro" id="IPR008271">
    <property type="entry name" value="Ser/Thr_kinase_AS"/>
</dbReference>
<evidence type="ECO:0000256" key="8">
    <source>
        <dbReference type="SAM" id="MobiDB-lite"/>
    </source>
</evidence>
<feature type="binding site" evidence="7">
    <location>
        <position position="39"/>
    </location>
    <ligand>
        <name>ATP</name>
        <dbReference type="ChEBI" id="CHEBI:30616"/>
    </ligand>
</feature>
<keyword evidence="4 7" id="KW-0547">Nucleotide-binding</keyword>
<evidence type="ECO:0000256" key="1">
    <source>
        <dbReference type="ARBA" id="ARBA00010886"/>
    </source>
</evidence>
<dbReference type="SUPFAM" id="SSF56112">
    <property type="entry name" value="Protein kinase-like (PK-like)"/>
    <property type="match status" value="1"/>
</dbReference>
<comment type="caution">
    <text evidence="11">The sequence shown here is derived from an EMBL/GenBank/DDBJ whole genome shotgun (WGS) entry which is preliminary data.</text>
</comment>
<dbReference type="RefSeq" id="WP_378056980.1">
    <property type="nucleotide sequence ID" value="NZ_JBHSIS010000007.1"/>
</dbReference>